<dbReference type="Proteomes" id="UP001652621">
    <property type="component" value="Unplaced"/>
</dbReference>
<evidence type="ECO:0000313" key="6">
    <source>
        <dbReference type="EnsemblMetazoa" id="MDOA005826-PB"/>
    </source>
</evidence>
<dbReference type="PIRSF" id="PIRSF000615">
    <property type="entry name" value="TyrPK_CSF1-R"/>
    <property type="match status" value="1"/>
</dbReference>
<dbReference type="Gene3D" id="1.10.510.10">
    <property type="entry name" value="Transferase(Phosphotransferase) domain 1"/>
    <property type="match status" value="1"/>
</dbReference>
<keyword evidence="1 3" id="KW-0547">Nucleotide-binding</keyword>
<dbReference type="InterPro" id="IPR017441">
    <property type="entry name" value="Protein_kinase_ATP_BS"/>
</dbReference>
<dbReference type="PROSITE" id="PS50011">
    <property type="entry name" value="PROTEIN_KINASE_DOM"/>
    <property type="match status" value="1"/>
</dbReference>
<proteinExistence type="inferred from homology"/>
<evidence type="ECO:0000256" key="3">
    <source>
        <dbReference type="PROSITE-ProRule" id="PRU10141"/>
    </source>
</evidence>
<dbReference type="PANTHER" id="PTHR23257">
    <property type="entry name" value="SERINE-THREONINE PROTEIN KINASE"/>
    <property type="match status" value="1"/>
</dbReference>
<dbReference type="GO" id="GO:0043410">
    <property type="term" value="P:positive regulation of MAPK cascade"/>
    <property type="evidence" value="ECO:0007669"/>
    <property type="project" value="TreeGrafter"/>
</dbReference>
<keyword evidence="8" id="KW-0418">Kinase</keyword>
<comment type="similarity">
    <text evidence="4">Belongs to the protein kinase superfamily.</text>
</comment>
<organism evidence="6">
    <name type="scientific">Musca domestica</name>
    <name type="common">House fly</name>
    <dbReference type="NCBI Taxonomy" id="7370"/>
    <lineage>
        <taxon>Eukaryota</taxon>
        <taxon>Metazoa</taxon>
        <taxon>Ecdysozoa</taxon>
        <taxon>Arthropoda</taxon>
        <taxon>Hexapoda</taxon>
        <taxon>Insecta</taxon>
        <taxon>Pterygota</taxon>
        <taxon>Neoptera</taxon>
        <taxon>Endopterygota</taxon>
        <taxon>Diptera</taxon>
        <taxon>Brachycera</taxon>
        <taxon>Muscomorpha</taxon>
        <taxon>Muscoidea</taxon>
        <taxon>Muscidae</taxon>
        <taxon>Musca</taxon>
    </lineage>
</organism>
<protein>
    <submittedName>
        <fullName evidence="8">Serine/threonine-protein kinase HT1</fullName>
    </submittedName>
</protein>
<dbReference type="PANTHER" id="PTHR23257:SF706">
    <property type="entry name" value="PROTO-ONCOGENE SERINE_THREONINE-PROTEIN KINASE MOS"/>
    <property type="match status" value="1"/>
</dbReference>
<dbReference type="GO" id="GO:0004674">
    <property type="term" value="F:protein serine/threonine kinase activity"/>
    <property type="evidence" value="ECO:0007669"/>
    <property type="project" value="UniProtKB-KW"/>
</dbReference>
<feature type="binding site" evidence="3">
    <location>
        <position position="59"/>
    </location>
    <ligand>
        <name>ATP</name>
        <dbReference type="ChEBI" id="CHEBI:30616"/>
    </ligand>
</feature>
<dbReference type="VEuPathDB" id="VectorBase:MDOMA2_016637"/>
<gene>
    <name evidence="6" type="primary">101893785</name>
    <name evidence="8" type="synonym">LOC101893785</name>
</gene>
<evidence type="ECO:0000256" key="1">
    <source>
        <dbReference type="ARBA" id="ARBA00022741"/>
    </source>
</evidence>
<name>A0A1I8MKC6_MUSDO</name>
<dbReference type="KEGG" id="mde:101893785"/>
<reference evidence="8" key="2">
    <citation type="submission" date="2025-04" db="UniProtKB">
        <authorList>
            <consortium name="RefSeq"/>
        </authorList>
    </citation>
    <scope>IDENTIFICATION</scope>
    <source>
        <strain evidence="8">Aabys</strain>
    </source>
</reference>
<keyword evidence="8" id="KW-0808">Transferase</keyword>
<evidence type="ECO:0000259" key="5">
    <source>
        <dbReference type="PROSITE" id="PS50011"/>
    </source>
</evidence>
<dbReference type="OrthoDB" id="4062651at2759"/>
<evidence type="ECO:0000256" key="4">
    <source>
        <dbReference type="RuleBase" id="RU000304"/>
    </source>
</evidence>
<dbReference type="Pfam" id="PF00069">
    <property type="entry name" value="Pkinase"/>
    <property type="match status" value="1"/>
</dbReference>
<dbReference type="STRING" id="7370.A0A1I8MKC6"/>
<keyword evidence="7" id="KW-1185">Reference proteome</keyword>
<dbReference type="PROSITE" id="PS00107">
    <property type="entry name" value="PROTEIN_KINASE_ATP"/>
    <property type="match status" value="1"/>
</dbReference>
<keyword evidence="4" id="KW-0723">Serine/threonine-protein kinase</keyword>
<sequence length="423" mass="48759">MSYLKVLNKENEIILNTPKRKELLKDGPPLNQAKCNLLGRGAFGTVIKAIYKANPVAVKIMKNSKDVNNQVMLNEAHILNWKHPNIVRLLKIESTPNFAIIIMERFNGDCLQNILDTMDLTVLHRINIAMDITSGLLYCHKRGLLHMDVKPQNIMLSLNKFQHNIVKSSLTQRLYVCKLCDFGSSLKITNENHCVKGQVKGTLRYMAPEALKEECLTPAVDVFSLGITLWQMKHRYLPYHWLQCNDTVAYQVVKHQLRPNSLHCINQNYNSNNFKPYPPKANINELCFCENINNQFSPQSIEDLRKILQCNDCELVGEDKPTGEILNPKRLPLKNSTNKQQLHTKKFNVKRDLHNEFSPSENVSLAAVLNQSHSHLDAIRTAKLEKLYEDLFKSCWHDDFKQRPTTVELSKRFREMLNIIYAA</sequence>
<dbReference type="VEuPathDB" id="VectorBase:MDOA005826"/>
<accession>A0A1I8MKC6</accession>
<dbReference type="InterPro" id="IPR008271">
    <property type="entry name" value="Ser/Thr_kinase_AS"/>
</dbReference>
<evidence type="ECO:0000256" key="2">
    <source>
        <dbReference type="ARBA" id="ARBA00022840"/>
    </source>
</evidence>
<dbReference type="GO" id="GO:0005737">
    <property type="term" value="C:cytoplasm"/>
    <property type="evidence" value="ECO:0007669"/>
    <property type="project" value="TreeGrafter"/>
</dbReference>
<dbReference type="GO" id="GO:0005524">
    <property type="term" value="F:ATP binding"/>
    <property type="evidence" value="ECO:0007669"/>
    <property type="project" value="UniProtKB-UniRule"/>
</dbReference>
<dbReference type="GO" id="GO:0007165">
    <property type="term" value="P:signal transduction"/>
    <property type="evidence" value="ECO:0007669"/>
    <property type="project" value="TreeGrafter"/>
</dbReference>
<dbReference type="SMART" id="SM00220">
    <property type="entry name" value="S_TKc"/>
    <property type="match status" value="1"/>
</dbReference>
<reference evidence="6" key="1">
    <citation type="submission" date="2020-05" db="UniProtKB">
        <authorList>
            <consortium name="EnsemblMetazoa"/>
        </authorList>
    </citation>
    <scope>IDENTIFICATION</scope>
    <source>
        <strain evidence="6">Aabys</strain>
    </source>
</reference>
<dbReference type="GO" id="GO:1902103">
    <property type="term" value="P:negative regulation of metaphase/anaphase transition of meiotic cell cycle"/>
    <property type="evidence" value="ECO:0007669"/>
    <property type="project" value="TreeGrafter"/>
</dbReference>
<dbReference type="eggNOG" id="KOG0192">
    <property type="taxonomic scope" value="Eukaryota"/>
</dbReference>
<keyword evidence="2 3" id="KW-0067">ATP-binding</keyword>
<dbReference type="Gene3D" id="3.30.200.20">
    <property type="entry name" value="Phosphorylase Kinase, domain 1"/>
    <property type="match status" value="1"/>
</dbReference>
<dbReference type="EnsemblMetazoa" id="MDOA005826-RB">
    <property type="protein sequence ID" value="MDOA005826-PB"/>
    <property type="gene ID" value="MDOA005826"/>
</dbReference>
<feature type="domain" description="Protein kinase" evidence="5">
    <location>
        <begin position="32"/>
        <end position="417"/>
    </location>
</feature>
<dbReference type="InterPro" id="IPR000719">
    <property type="entry name" value="Prot_kinase_dom"/>
</dbReference>
<dbReference type="AlphaFoldDB" id="A0A1I8MKC6"/>
<evidence type="ECO:0000313" key="8">
    <source>
        <dbReference type="RefSeq" id="XP_011292318.1"/>
    </source>
</evidence>
<evidence type="ECO:0000313" key="7">
    <source>
        <dbReference type="Proteomes" id="UP001652621"/>
    </source>
</evidence>
<dbReference type="InterPro" id="IPR050167">
    <property type="entry name" value="Ser_Thr_protein_kinase"/>
</dbReference>
<dbReference type="SUPFAM" id="SSF56112">
    <property type="entry name" value="Protein kinase-like (PK-like)"/>
    <property type="match status" value="1"/>
</dbReference>
<dbReference type="PROSITE" id="PS00108">
    <property type="entry name" value="PROTEIN_KINASE_ST"/>
    <property type="match status" value="1"/>
</dbReference>
<dbReference type="InterPro" id="IPR011009">
    <property type="entry name" value="Kinase-like_dom_sf"/>
</dbReference>
<dbReference type="RefSeq" id="XP_011292318.1">
    <property type="nucleotide sequence ID" value="XM_011294016.2"/>
</dbReference>